<dbReference type="WBParaSite" id="nRc.2.0.1.t16508-RA">
    <property type="protein sequence ID" value="nRc.2.0.1.t16508-RA"/>
    <property type="gene ID" value="nRc.2.0.1.g16508"/>
</dbReference>
<name>A0A915IQP0_ROMCU</name>
<dbReference type="Proteomes" id="UP000887565">
    <property type="component" value="Unplaced"/>
</dbReference>
<accession>A0A915IQP0</accession>
<keyword evidence="1" id="KW-1185">Reference proteome</keyword>
<proteinExistence type="predicted"/>
<reference evidence="2" key="1">
    <citation type="submission" date="2022-11" db="UniProtKB">
        <authorList>
            <consortium name="WormBaseParasite"/>
        </authorList>
    </citation>
    <scope>IDENTIFICATION</scope>
</reference>
<sequence length="104" mass="11837">MAPTRISFGHTSAVMPTSKFVIAKSTTNKAILVETTVHKYLILTMRTYEETKAERNGVTLFMQQTDVLKDFMDTSGLLLINLRILGRPFMLPSYKYFKPRISSS</sequence>
<organism evidence="1 2">
    <name type="scientific">Romanomermis culicivorax</name>
    <name type="common">Nematode worm</name>
    <dbReference type="NCBI Taxonomy" id="13658"/>
    <lineage>
        <taxon>Eukaryota</taxon>
        <taxon>Metazoa</taxon>
        <taxon>Ecdysozoa</taxon>
        <taxon>Nematoda</taxon>
        <taxon>Enoplea</taxon>
        <taxon>Dorylaimia</taxon>
        <taxon>Mermithida</taxon>
        <taxon>Mermithoidea</taxon>
        <taxon>Mermithidae</taxon>
        <taxon>Romanomermis</taxon>
    </lineage>
</organism>
<evidence type="ECO:0000313" key="1">
    <source>
        <dbReference type="Proteomes" id="UP000887565"/>
    </source>
</evidence>
<dbReference type="AlphaFoldDB" id="A0A915IQP0"/>
<evidence type="ECO:0000313" key="2">
    <source>
        <dbReference type="WBParaSite" id="nRc.2.0.1.t16508-RA"/>
    </source>
</evidence>
<protein>
    <submittedName>
        <fullName evidence="2">Uncharacterized protein</fullName>
    </submittedName>
</protein>